<proteinExistence type="predicted"/>
<accession>A0A1H8VLE2</accession>
<evidence type="ECO:0000259" key="1">
    <source>
        <dbReference type="Pfam" id="PF05368"/>
    </source>
</evidence>
<organism evidence="2 3">
    <name type="scientific">Rhodopseudomonas pseudopalustris</name>
    <dbReference type="NCBI Taxonomy" id="1513892"/>
    <lineage>
        <taxon>Bacteria</taxon>
        <taxon>Pseudomonadati</taxon>
        <taxon>Pseudomonadota</taxon>
        <taxon>Alphaproteobacteria</taxon>
        <taxon>Hyphomicrobiales</taxon>
        <taxon>Nitrobacteraceae</taxon>
        <taxon>Rhodopseudomonas</taxon>
    </lineage>
</organism>
<name>A0A1H8VLE2_9BRAD</name>
<dbReference type="PANTHER" id="PTHR43162:SF1">
    <property type="entry name" value="PRESTALK A DIFFERENTIATION PROTEIN A"/>
    <property type="match status" value="1"/>
</dbReference>
<dbReference type="EMBL" id="FODT01000009">
    <property type="protein sequence ID" value="SEP16153.1"/>
    <property type="molecule type" value="Genomic_DNA"/>
</dbReference>
<reference evidence="3" key="1">
    <citation type="submission" date="2016-10" db="EMBL/GenBank/DDBJ databases">
        <authorList>
            <person name="Varghese N."/>
            <person name="Submissions S."/>
        </authorList>
    </citation>
    <scope>NUCLEOTIDE SEQUENCE [LARGE SCALE GENOMIC DNA]</scope>
    <source>
        <strain evidence="3">DSM 123</strain>
    </source>
</reference>
<dbReference type="InterPro" id="IPR051604">
    <property type="entry name" value="Ergot_Alk_Oxidoreductase"/>
</dbReference>
<dbReference type="InterPro" id="IPR008030">
    <property type="entry name" value="NmrA-like"/>
</dbReference>
<feature type="domain" description="NmrA-like" evidence="1">
    <location>
        <begin position="106"/>
        <end position="236"/>
    </location>
</feature>
<dbReference type="InterPro" id="IPR036291">
    <property type="entry name" value="NAD(P)-bd_dom_sf"/>
</dbReference>
<keyword evidence="3" id="KW-1185">Reference proteome</keyword>
<dbReference type="OrthoDB" id="109735at2"/>
<evidence type="ECO:0000313" key="3">
    <source>
        <dbReference type="Proteomes" id="UP000199615"/>
    </source>
</evidence>
<gene>
    <name evidence="2" type="ORF">SAMN05444123_10955</name>
</gene>
<dbReference type="SUPFAM" id="SSF51735">
    <property type="entry name" value="NAD(P)-binding Rossmann-fold domains"/>
    <property type="match status" value="1"/>
</dbReference>
<dbReference type="RefSeq" id="WP_092685425.1">
    <property type="nucleotide sequence ID" value="NZ_FODT01000009.1"/>
</dbReference>
<dbReference type="Proteomes" id="UP000199615">
    <property type="component" value="Unassembled WGS sequence"/>
</dbReference>
<sequence>MTDTPVLIIGGAGKTGSRVQARLAARGIVTRLASRSSPTPFDWTRPDGWAAALDGASSAYVTYQPDLGADGATDAIAKLGRQAHRKGLRHLVLLSGRGEPGAQAAEAVLQASAVPWTIVRASWFHQNFSESYLLDGVLAGEIALPAGSVPEPFVDADDIADVVAAALTDPRHIGQIYEVTGPRALTFAQAVAEIAQASGRPIRYTQISPHDFAEGLQQAGVPAELIKILNELLTVVLDGRNSRVMDGVARALGRPPRDFADYARTTAATGVWRV</sequence>
<dbReference type="Gene3D" id="3.90.25.10">
    <property type="entry name" value="UDP-galactose 4-epimerase, domain 1"/>
    <property type="match status" value="1"/>
</dbReference>
<dbReference type="Pfam" id="PF05368">
    <property type="entry name" value="NmrA"/>
    <property type="match status" value="1"/>
</dbReference>
<dbReference type="AlphaFoldDB" id="A0A1H8VLE2"/>
<protein>
    <submittedName>
        <fullName evidence="2">Uncharacterized conserved protein YbjT, contains NAD(P)-binding and DUF2867 domains</fullName>
    </submittedName>
</protein>
<dbReference type="PANTHER" id="PTHR43162">
    <property type="match status" value="1"/>
</dbReference>
<dbReference type="Gene3D" id="3.40.50.720">
    <property type="entry name" value="NAD(P)-binding Rossmann-like Domain"/>
    <property type="match status" value="1"/>
</dbReference>
<evidence type="ECO:0000313" key="2">
    <source>
        <dbReference type="EMBL" id="SEP16153.1"/>
    </source>
</evidence>